<keyword evidence="2" id="KW-1133">Transmembrane helix</keyword>
<feature type="transmembrane region" description="Helical" evidence="2">
    <location>
        <begin position="229"/>
        <end position="247"/>
    </location>
</feature>
<evidence type="ECO:0000259" key="3">
    <source>
        <dbReference type="Pfam" id="PF17667"/>
    </source>
</evidence>
<dbReference type="OrthoDB" id="3271155at2759"/>
<keyword evidence="5" id="KW-1185">Reference proteome</keyword>
<keyword evidence="2" id="KW-0812">Transmembrane</keyword>
<feature type="domain" description="Fungal-type protein kinase" evidence="3">
    <location>
        <begin position="194"/>
        <end position="639"/>
    </location>
</feature>
<accession>A0A165N6Q4</accession>
<proteinExistence type="predicted"/>
<gene>
    <name evidence="4" type="ORF">DAEQUDRAFT_758692</name>
</gene>
<dbReference type="PROSITE" id="PS00109">
    <property type="entry name" value="PROTEIN_KINASE_TYR"/>
    <property type="match status" value="1"/>
</dbReference>
<dbReference type="STRING" id="1314783.A0A165N6Q4"/>
<name>A0A165N6Q4_9APHY</name>
<dbReference type="PANTHER" id="PTHR38248:SF2">
    <property type="entry name" value="FUNK1 11"/>
    <property type="match status" value="1"/>
</dbReference>
<dbReference type="Proteomes" id="UP000076727">
    <property type="component" value="Unassembled WGS sequence"/>
</dbReference>
<dbReference type="Gene3D" id="1.10.510.10">
    <property type="entry name" value="Transferase(Phosphotransferase) domain 1"/>
    <property type="match status" value="1"/>
</dbReference>
<evidence type="ECO:0000313" key="4">
    <source>
        <dbReference type="EMBL" id="KZT66586.1"/>
    </source>
</evidence>
<feature type="region of interest" description="Disordered" evidence="1">
    <location>
        <begin position="1"/>
        <end position="36"/>
    </location>
</feature>
<feature type="compositionally biased region" description="Acidic residues" evidence="1">
    <location>
        <begin position="12"/>
        <end position="21"/>
    </location>
</feature>
<dbReference type="InterPro" id="IPR011009">
    <property type="entry name" value="Kinase-like_dom_sf"/>
</dbReference>
<sequence length="811" mass="91602">MKRSASHNTDSDYSDSVEDDSSANSSAQHEQLKSELRGHVKYDDRSVFKRLRIDEEEAAIVDRCHEIYQVEQMHNLEVLRGVAGDLSKALQGTDDERDESTKNRKRKEKEKDVEKKMYGPLQNIFMFLQNFENGNSSALREFKCAANTALLLPPARAAEAYTPGTANFRPDFNLLDKITDRPFWDSCAGFAEVKVQKEENDPPRDETVVKPVILQCADYARYHMAFRPFWNFSVTLLITGTVFRVMIVDHDGVILSPRHSIYDDSSPQSSDHHQRDAKTFVRVVRALTRRVTNHQLGQDPSVTPVARNELERYLRLSPISPTLRSKIRLEGGDHYPSYHVSRFGNESGTWCTIGPPIWVSLSLLGRGTEVWRVLELQKANEEWVFVGDIHILKSAWRNPLKLAETDIYGHIKGLKHKADTDNAPGSAVPDAERQPPFPPGIATHRYGSDVCYYEDQRKWTMITTAHIRGRIEDPERPSKVLHRIILPMVGEPLWKYTDELQLLNAFYAIVEAHKYLCENGILHRDISAGNMLLWPGGDAAGFLSDFDMAHVDRSLIDNIVIREAVNPVKRGVDSGGRPIMTEGSVRSRIDYTSSRPQGVAVTGTLQFMALQLLQAVHDEAIIPHVAAHDLESIANVLGYTVLRRLVSTPDCPESLEKVFKTVFGGTTVPMIAGVRYYGEGGVHDNPLSWAYRDHRDIQRAQFTAAHISSPLAVLLYDLQFKVKEAYDIGAKRHGKVHLSTMYDDIKEDTSLSEEPITHAFFLDLLKQAISTLENDPSKVKRFNPEQEILRPLSVPQSGSDKPPKKKLKANE</sequence>
<feature type="region of interest" description="Disordered" evidence="1">
    <location>
        <begin position="775"/>
        <end position="811"/>
    </location>
</feature>
<reference evidence="4 5" key="1">
    <citation type="journal article" date="2016" name="Mol. Biol. Evol.">
        <title>Comparative Genomics of Early-Diverging Mushroom-Forming Fungi Provides Insights into the Origins of Lignocellulose Decay Capabilities.</title>
        <authorList>
            <person name="Nagy L.G."/>
            <person name="Riley R."/>
            <person name="Tritt A."/>
            <person name="Adam C."/>
            <person name="Daum C."/>
            <person name="Floudas D."/>
            <person name="Sun H."/>
            <person name="Yadav J.S."/>
            <person name="Pangilinan J."/>
            <person name="Larsson K.H."/>
            <person name="Matsuura K."/>
            <person name="Barry K."/>
            <person name="Labutti K."/>
            <person name="Kuo R."/>
            <person name="Ohm R.A."/>
            <person name="Bhattacharya S.S."/>
            <person name="Shirouzu T."/>
            <person name="Yoshinaga Y."/>
            <person name="Martin F.M."/>
            <person name="Grigoriev I.V."/>
            <person name="Hibbett D.S."/>
        </authorList>
    </citation>
    <scope>NUCLEOTIDE SEQUENCE [LARGE SCALE GENOMIC DNA]</scope>
    <source>
        <strain evidence="4 5">L-15889</strain>
    </source>
</reference>
<dbReference type="InterPro" id="IPR008266">
    <property type="entry name" value="Tyr_kinase_AS"/>
</dbReference>
<evidence type="ECO:0000256" key="1">
    <source>
        <dbReference type="SAM" id="MobiDB-lite"/>
    </source>
</evidence>
<dbReference type="AlphaFoldDB" id="A0A165N6Q4"/>
<dbReference type="PANTHER" id="PTHR38248">
    <property type="entry name" value="FUNK1 6"/>
    <property type="match status" value="1"/>
</dbReference>
<organism evidence="4 5">
    <name type="scientific">Daedalea quercina L-15889</name>
    <dbReference type="NCBI Taxonomy" id="1314783"/>
    <lineage>
        <taxon>Eukaryota</taxon>
        <taxon>Fungi</taxon>
        <taxon>Dikarya</taxon>
        <taxon>Basidiomycota</taxon>
        <taxon>Agaricomycotina</taxon>
        <taxon>Agaricomycetes</taxon>
        <taxon>Polyporales</taxon>
        <taxon>Fomitopsis</taxon>
    </lineage>
</organism>
<feature type="compositionally biased region" description="Basic and acidic residues" evidence="1">
    <location>
        <begin position="775"/>
        <end position="788"/>
    </location>
</feature>
<dbReference type="GO" id="GO:0004672">
    <property type="term" value="F:protein kinase activity"/>
    <property type="evidence" value="ECO:0007669"/>
    <property type="project" value="InterPro"/>
</dbReference>
<protein>
    <recommendedName>
        <fullName evidence="3">Fungal-type protein kinase domain-containing protein</fullName>
    </recommendedName>
</protein>
<feature type="region of interest" description="Disordered" evidence="1">
    <location>
        <begin position="90"/>
        <end position="113"/>
    </location>
</feature>
<evidence type="ECO:0000313" key="5">
    <source>
        <dbReference type="Proteomes" id="UP000076727"/>
    </source>
</evidence>
<evidence type="ECO:0000256" key="2">
    <source>
        <dbReference type="SAM" id="Phobius"/>
    </source>
</evidence>
<feature type="region of interest" description="Disordered" evidence="1">
    <location>
        <begin position="418"/>
        <end position="439"/>
    </location>
</feature>
<keyword evidence="2" id="KW-0472">Membrane</keyword>
<dbReference type="SUPFAM" id="SSF56112">
    <property type="entry name" value="Protein kinase-like (PK-like)"/>
    <property type="match status" value="1"/>
</dbReference>
<dbReference type="EMBL" id="KV429087">
    <property type="protein sequence ID" value="KZT66586.1"/>
    <property type="molecule type" value="Genomic_DNA"/>
</dbReference>
<dbReference type="Pfam" id="PF17667">
    <property type="entry name" value="Pkinase_fungal"/>
    <property type="match status" value="1"/>
</dbReference>
<dbReference type="InterPro" id="IPR040976">
    <property type="entry name" value="Pkinase_fungal"/>
</dbReference>